<dbReference type="InterPro" id="IPR004033">
    <property type="entry name" value="UbiE/COQ5_MeTrFase"/>
</dbReference>
<evidence type="ECO:0000259" key="4">
    <source>
        <dbReference type="Pfam" id="PF08241"/>
    </source>
</evidence>
<dbReference type="EMBL" id="BMCU01000002">
    <property type="protein sequence ID" value="GGG02160.1"/>
    <property type="molecule type" value="Genomic_DNA"/>
</dbReference>
<sequence>MTDPDDERKQATTAMFDRVAPNYDEGGSGCFAHFGARLVDAVGVEPGQHVLDVACGRGAAAIPAAVLAGSTGSVLGTDLSSEMVACARSDAERAGVDVDFAVGDAESLGFPDESVDVVMCGFGMMFLPNVDVALREFRRVLRPGGTVGVSTWKVTQVADLGIVMARNGFMEVDGEVLRFADPAVLAGYLTDAGFGSIVVRAETVSTEYVDVDAYWSAARGTGMRRWIDRLDGDRLLTVRSELGQRLAAVSNGGALEVDATALIAVAYR</sequence>
<reference evidence="5" key="1">
    <citation type="journal article" date="2014" name="Int. J. Syst. Evol. Microbiol.">
        <title>Complete genome sequence of Corynebacterium casei LMG S-19264T (=DSM 44701T), isolated from a smear-ripened cheese.</title>
        <authorList>
            <consortium name="US DOE Joint Genome Institute (JGI-PGF)"/>
            <person name="Walter F."/>
            <person name="Albersmeier A."/>
            <person name="Kalinowski J."/>
            <person name="Ruckert C."/>
        </authorList>
    </citation>
    <scope>NUCLEOTIDE SEQUENCE</scope>
    <source>
        <strain evidence="5">CCM 7905</strain>
    </source>
</reference>
<dbReference type="SUPFAM" id="SSF53335">
    <property type="entry name" value="S-adenosyl-L-methionine-dependent methyltransferases"/>
    <property type="match status" value="1"/>
</dbReference>
<evidence type="ECO:0000256" key="3">
    <source>
        <dbReference type="ARBA" id="ARBA00022691"/>
    </source>
</evidence>
<proteinExistence type="predicted"/>
<dbReference type="Gene3D" id="3.40.50.150">
    <property type="entry name" value="Vaccinia Virus protein VP39"/>
    <property type="match status" value="1"/>
</dbReference>
<evidence type="ECO:0000313" key="5">
    <source>
        <dbReference type="EMBL" id="GGG02160.1"/>
    </source>
</evidence>
<name>A0A917FUD3_9NOCA</name>
<evidence type="ECO:0000256" key="2">
    <source>
        <dbReference type="ARBA" id="ARBA00022679"/>
    </source>
</evidence>
<dbReference type="PANTHER" id="PTHR43591:SF24">
    <property type="entry name" value="2-METHOXY-6-POLYPRENYL-1,4-BENZOQUINOL METHYLASE, MITOCHONDRIAL"/>
    <property type="match status" value="1"/>
</dbReference>
<gene>
    <name evidence="5" type="ORF">GCM10007304_15170</name>
</gene>
<feature type="domain" description="Methyltransferase type 11" evidence="4">
    <location>
        <begin position="51"/>
        <end position="147"/>
    </location>
</feature>
<dbReference type="RefSeq" id="WP_188544225.1">
    <property type="nucleotide sequence ID" value="NZ_BMCU01000002.1"/>
</dbReference>
<dbReference type="GO" id="GO:0032259">
    <property type="term" value="P:methylation"/>
    <property type="evidence" value="ECO:0007669"/>
    <property type="project" value="UniProtKB-KW"/>
</dbReference>
<dbReference type="GO" id="GO:0008757">
    <property type="term" value="F:S-adenosylmethionine-dependent methyltransferase activity"/>
    <property type="evidence" value="ECO:0007669"/>
    <property type="project" value="InterPro"/>
</dbReference>
<dbReference type="AlphaFoldDB" id="A0A917FUD3"/>
<keyword evidence="1" id="KW-0489">Methyltransferase</keyword>
<organism evidence="5 6">
    <name type="scientific">Rhodococcoides trifolii</name>
    <dbReference type="NCBI Taxonomy" id="908250"/>
    <lineage>
        <taxon>Bacteria</taxon>
        <taxon>Bacillati</taxon>
        <taxon>Actinomycetota</taxon>
        <taxon>Actinomycetes</taxon>
        <taxon>Mycobacteriales</taxon>
        <taxon>Nocardiaceae</taxon>
        <taxon>Rhodococcoides</taxon>
    </lineage>
</organism>
<evidence type="ECO:0000256" key="1">
    <source>
        <dbReference type="ARBA" id="ARBA00022603"/>
    </source>
</evidence>
<dbReference type="PROSITE" id="PS51608">
    <property type="entry name" value="SAM_MT_UBIE"/>
    <property type="match status" value="1"/>
</dbReference>
<dbReference type="InterPro" id="IPR013216">
    <property type="entry name" value="Methyltransf_11"/>
</dbReference>
<comment type="caution">
    <text evidence="5">The sequence shown here is derived from an EMBL/GenBank/DDBJ whole genome shotgun (WGS) entry which is preliminary data.</text>
</comment>
<dbReference type="Proteomes" id="UP000654257">
    <property type="component" value="Unassembled WGS sequence"/>
</dbReference>
<accession>A0A917FUD3</accession>
<keyword evidence="6" id="KW-1185">Reference proteome</keyword>
<evidence type="ECO:0000313" key="6">
    <source>
        <dbReference type="Proteomes" id="UP000654257"/>
    </source>
</evidence>
<keyword evidence="3" id="KW-0949">S-adenosyl-L-methionine</keyword>
<reference evidence="5" key="2">
    <citation type="submission" date="2020-09" db="EMBL/GenBank/DDBJ databases">
        <authorList>
            <person name="Sun Q."/>
            <person name="Sedlacek I."/>
        </authorList>
    </citation>
    <scope>NUCLEOTIDE SEQUENCE</scope>
    <source>
        <strain evidence="5">CCM 7905</strain>
    </source>
</reference>
<dbReference type="CDD" id="cd02440">
    <property type="entry name" value="AdoMet_MTases"/>
    <property type="match status" value="1"/>
</dbReference>
<dbReference type="Pfam" id="PF08241">
    <property type="entry name" value="Methyltransf_11"/>
    <property type="match status" value="1"/>
</dbReference>
<keyword evidence="2" id="KW-0808">Transferase</keyword>
<dbReference type="InterPro" id="IPR029063">
    <property type="entry name" value="SAM-dependent_MTases_sf"/>
</dbReference>
<protein>
    <recommendedName>
        <fullName evidence="4">Methyltransferase type 11 domain-containing protein</fullName>
    </recommendedName>
</protein>
<dbReference type="PANTHER" id="PTHR43591">
    <property type="entry name" value="METHYLTRANSFERASE"/>
    <property type="match status" value="1"/>
</dbReference>